<feature type="compositionally biased region" description="Polar residues" evidence="1">
    <location>
        <begin position="388"/>
        <end position="399"/>
    </location>
</feature>
<dbReference type="InterPro" id="IPR021728">
    <property type="entry name" value="DUF3300"/>
</dbReference>
<evidence type="ECO:0000313" key="3">
    <source>
        <dbReference type="EMBL" id="QNI34662.1"/>
    </source>
</evidence>
<dbReference type="RefSeq" id="WP_186746989.1">
    <property type="nucleotide sequence ID" value="NZ_CP060394.1"/>
</dbReference>
<dbReference type="KEGG" id="adin:H7849_12640"/>
<evidence type="ECO:0000256" key="1">
    <source>
        <dbReference type="SAM" id="MobiDB-lite"/>
    </source>
</evidence>
<feature type="region of interest" description="Disordered" evidence="1">
    <location>
        <begin position="331"/>
        <end position="457"/>
    </location>
</feature>
<evidence type="ECO:0000256" key="2">
    <source>
        <dbReference type="SAM" id="SignalP"/>
    </source>
</evidence>
<dbReference type="PANTHER" id="PTHR40269:SF1">
    <property type="entry name" value="OUTER MEMBRANE PROTEIN"/>
    <property type="match status" value="1"/>
</dbReference>
<dbReference type="AlphaFoldDB" id="A0A7G8BQ42"/>
<keyword evidence="4" id="KW-1185">Reference proteome</keyword>
<feature type="signal peptide" evidence="2">
    <location>
        <begin position="1"/>
        <end position="19"/>
    </location>
</feature>
<feature type="region of interest" description="Disordered" evidence="1">
    <location>
        <begin position="15"/>
        <end position="72"/>
    </location>
</feature>
<feature type="compositionally biased region" description="Polar residues" evidence="1">
    <location>
        <begin position="357"/>
        <end position="366"/>
    </location>
</feature>
<keyword evidence="2" id="KW-0732">Signal</keyword>
<dbReference type="Proteomes" id="UP000515312">
    <property type="component" value="Chromosome"/>
</dbReference>
<accession>A0A7G8BQ42</accession>
<organism evidence="3 4">
    <name type="scientific">Alloacidobacterium dinghuense</name>
    <dbReference type="NCBI Taxonomy" id="2763107"/>
    <lineage>
        <taxon>Bacteria</taxon>
        <taxon>Pseudomonadati</taxon>
        <taxon>Acidobacteriota</taxon>
        <taxon>Terriglobia</taxon>
        <taxon>Terriglobales</taxon>
        <taxon>Acidobacteriaceae</taxon>
        <taxon>Alloacidobacterium</taxon>
    </lineage>
</organism>
<name>A0A7G8BQ42_9BACT</name>
<feature type="chain" id="PRO_5028958371" evidence="2">
    <location>
        <begin position="20"/>
        <end position="457"/>
    </location>
</feature>
<dbReference type="Pfam" id="PF11737">
    <property type="entry name" value="DUF3300"/>
    <property type="match status" value="1"/>
</dbReference>
<proteinExistence type="predicted"/>
<dbReference type="EMBL" id="CP060394">
    <property type="protein sequence ID" value="QNI34662.1"/>
    <property type="molecule type" value="Genomic_DNA"/>
</dbReference>
<gene>
    <name evidence="3" type="ORF">H7849_12640</name>
</gene>
<sequence>MAVTLMTGLLFAGSGKLSAQDVPPPPPDAQDQQQAPQYGAPLPQDQQAAPNSYPQQPQGEYPPQQAPAPQGQPLAADQLNQLVAPIALYPDALVAQILAASTYPMQVVEADRWVQAQGNAPADQIAAAANAQQWDPSVKALTAFPSVLSQMDRNLQWTTDLGNAYYNQPQDVMTAVQQMRQRAQQAGTLESTPQQQVTTYDDQVAIAPANPEVVYVPVYNPWVVYGGPIVAFPGYYYAPPPGIFVGIGFGLHIGFGWGIPVRPWAPWGWGWHSWGMGWSNRTIVYNRTTYITRSTTVINRGWSRPGGPPVQLAGQRGSFVNRPAYAGYANRVATGARPTPNGFENRPGNVNRPGAQPTYNHAQSGFNRPAPTNGLVNGSRPAVPGNLQRPTSTPGQTYRPNPGAPQYHPSAPQNYSRPSAPSRPEPTPRQMSAPHSAPAPHGESHAEHGGGGGDHRH</sequence>
<feature type="compositionally biased region" description="Low complexity" evidence="1">
    <location>
        <begin position="53"/>
        <end position="72"/>
    </location>
</feature>
<reference evidence="3 4" key="1">
    <citation type="submission" date="2020-08" db="EMBL/GenBank/DDBJ databases">
        <title>Edaphobacter telluris sp. nov. and Acidobacterium dinghuensis sp. nov., two acidobacteria isolated from forest soil.</title>
        <authorList>
            <person name="Fu J."/>
            <person name="Qiu L."/>
        </authorList>
    </citation>
    <scope>NUCLEOTIDE SEQUENCE [LARGE SCALE GENOMIC DNA]</scope>
    <source>
        <strain evidence="3">4Y35</strain>
    </source>
</reference>
<dbReference type="PANTHER" id="PTHR40269">
    <property type="entry name" value="OUTER MEMBRANE PROTEIN-RELATED"/>
    <property type="match status" value="1"/>
</dbReference>
<evidence type="ECO:0000313" key="4">
    <source>
        <dbReference type="Proteomes" id="UP000515312"/>
    </source>
</evidence>
<protein>
    <submittedName>
        <fullName evidence="3">DUF3300 domain-containing protein</fullName>
    </submittedName>
</protein>